<dbReference type="InterPro" id="IPR027417">
    <property type="entry name" value="P-loop_NTPase"/>
</dbReference>
<keyword evidence="8" id="KW-1185">Reference proteome</keyword>
<accession>A0A1W0XDM2</accession>
<dbReference type="EMBL" id="MTYJ01000002">
    <property type="protein sequence ID" value="OQV25577.1"/>
    <property type="molecule type" value="Genomic_DNA"/>
</dbReference>
<dbReference type="PROSITE" id="PS51388">
    <property type="entry name" value="GED"/>
    <property type="match status" value="1"/>
</dbReference>
<dbReference type="PANTHER" id="PTHR11566:SF21">
    <property type="entry name" value="DYNAMIN RELATED PROTEIN 1, ISOFORM A"/>
    <property type="match status" value="1"/>
</dbReference>
<evidence type="ECO:0000259" key="5">
    <source>
        <dbReference type="PROSITE" id="PS51388"/>
    </source>
</evidence>
<dbReference type="InterPro" id="IPR000375">
    <property type="entry name" value="Dynamin_stalk"/>
</dbReference>
<dbReference type="GO" id="GO:0008017">
    <property type="term" value="F:microtubule binding"/>
    <property type="evidence" value="ECO:0007669"/>
    <property type="project" value="TreeGrafter"/>
</dbReference>
<dbReference type="SMART" id="SM00302">
    <property type="entry name" value="GED"/>
    <property type="match status" value="1"/>
</dbReference>
<dbReference type="GO" id="GO:0005874">
    <property type="term" value="C:microtubule"/>
    <property type="evidence" value="ECO:0007669"/>
    <property type="project" value="TreeGrafter"/>
</dbReference>
<evidence type="ECO:0000256" key="4">
    <source>
        <dbReference type="SAM" id="Coils"/>
    </source>
</evidence>
<dbReference type="GO" id="GO:0000266">
    <property type="term" value="P:mitochondrial fission"/>
    <property type="evidence" value="ECO:0007669"/>
    <property type="project" value="TreeGrafter"/>
</dbReference>
<dbReference type="GO" id="GO:0003924">
    <property type="term" value="F:GTPase activity"/>
    <property type="evidence" value="ECO:0007669"/>
    <property type="project" value="InterPro"/>
</dbReference>
<dbReference type="InterPro" id="IPR020850">
    <property type="entry name" value="GED_dom"/>
</dbReference>
<dbReference type="Pfam" id="PF01031">
    <property type="entry name" value="Dynamin_M"/>
    <property type="match status" value="1"/>
</dbReference>
<keyword evidence="1 3" id="KW-0547">Nucleotide-binding</keyword>
<dbReference type="OrthoDB" id="5061070at2759"/>
<dbReference type="Gene3D" id="3.40.50.300">
    <property type="entry name" value="P-loop containing nucleotide triphosphate hydrolases"/>
    <property type="match status" value="1"/>
</dbReference>
<evidence type="ECO:0000256" key="1">
    <source>
        <dbReference type="ARBA" id="ARBA00022741"/>
    </source>
</evidence>
<dbReference type="SMART" id="SM00053">
    <property type="entry name" value="DYNc"/>
    <property type="match status" value="1"/>
</dbReference>
<dbReference type="PROSITE" id="PS51718">
    <property type="entry name" value="G_DYNAMIN_2"/>
    <property type="match status" value="1"/>
</dbReference>
<dbReference type="InterPro" id="IPR030381">
    <property type="entry name" value="G_DYNAMIN_dom"/>
</dbReference>
<dbReference type="SUPFAM" id="SSF52540">
    <property type="entry name" value="P-loop containing nucleoside triphosphate hydrolases"/>
    <property type="match status" value="1"/>
</dbReference>
<sequence length="647" mass="74194">MEGVGNEIWIVNQLQDVFKTVREKAVLESIVGWDFLPRGSGIVTRCPLFLQLMYVPQLPDPDNELHLDDADHPKFAATFSHKPDIIFTKPSKMRQEIEQRTNEIAGKGKNVVHERIVLKISSPSFIDLTLVDLPGLMKNPVGDQPLDIEDQTKELIMSYISNENSLILAITPMNADMSIELWWVLTKLDIMDNGTHARKEMMGQVLPFKLGIIGITNRTQMDIEKNKTIKMHLEDERKFFEENYKDLAREHGIPYFAKKLNKVLMAHIRERMQDLRKKLEDAKANHRNQLQILGEKVEEKSVMVNQVLKKFSGDYCESLVGSTPSIDKDGTLGSPIHGPLDWTKINDIFHGDFAKALGELRPLGNLVLADITNAIEKCGGLYPTLFVPEDAFRQLIEKQIESFKSPAVECVKRVHEEMEGIIDRSTDLVQRLLDRFPNLRDEIYEVVRRFLESRHDLARDFVEELVDNEMSYIDTKHPQFYGEASALVKAGKASSTQPQNVHQQQYPYKQLVASSGSKDEPDIWKILESNALAASAQQDFYSALASLADVEKEECEQICKLVYKYFLIVRQTVQTGVPKGVVHRLVRFVKNHIEEELVKQLYDPDRFNELLRESQHTATRRTEAIARLKEIDEGLLIIRNVRNHKLF</sequence>
<proteinExistence type="inferred from homology"/>
<protein>
    <submittedName>
        <fullName evidence="7">Dynamin-1-like protein</fullName>
    </submittedName>
</protein>
<gene>
    <name evidence="7" type="ORF">BV898_00515</name>
</gene>
<evidence type="ECO:0000256" key="3">
    <source>
        <dbReference type="RuleBase" id="RU003932"/>
    </source>
</evidence>
<dbReference type="Gene3D" id="1.20.120.1240">
    <property type="entry name" value="Dynamin, middle domain"/>
    <property type="match status" value="1"/>
</dbReference>
<keyword evidence="2 3" id="KW-0342">GTP-binding</keyword>
<evidence type="ECO:0000313" key="8">
    <source>
        <dbReference type="Proteomes" id="UP000192578"/>
    </source>
</evidence>
<dbReference type="InterPro" id="IPR022812">
    <property type="entry name" value="Dynamin"/>
</dbReference>
<feature type="domain" description="Dynamin-type G" evidence="6">
    <location>
        <begin position="7"/>
        <end position="182"/>
    </location>
</feature>
<dbReference type="GO" id="GO:0016559">
    <property type="term" value="P:peroxisome fission"/>
    <property type="evidence" value="ECO:0007669"/>
    <property type="project" value="TreeGrafter"/>
</dbReference>
<dbReference type="GO" id="GO:0048312">
    <property type="term" value="P:intracellular distribution of mitochondria"/>
    <property type="evidence" value="ECO:0007669"/>
    <property type="project" value="TreeGrafter"/>
</dbReference>
<dbReference type="PROSITE" id="PS00410">
    <property type="entry name" value="G_DYNAMIN_1"/>
    <property type="match status" value="1"/>
</dbReference>
<keyword evidence="4" id="KW-0175">Coiled coil</keyword>
<evidence type="ECO:0000313" key="7">
    <source>
        <dbReference type="EMBL" id="OQV25577.1"/>
    </source>
</evidence>
<dbReference type="CDD" id="cd08771">
    <property type="entry name" value="DLP_1"/>
    <property type="match status" value="1"/>
</dbReference>
<evidence type="ECO:0000256" key="2">
    <source>
        <dbReference type="ARBA" id="ARBA00023134"/>
    </source>
</evidence>
<dbReference type="InterPro" id="IPR045063">
    <property type="entry name" value="Dynamin_N"/>
</dbReference>
<dbReference type="InterPro" id="IPR003130">
    <property type="entry name" value="GED"/>
</dbReference>
<dbReference type="Pfam" id="PF00350">
    <property type="entry name" value="Dynamin_N"/>
    <property type="match status" value="1"/>
</dbReference>
<dbReference type="Pfam" id="PF02212">
    <property type="entry name" value="GED"/>
    <property type="match status" value="1"/>
</dbReference>
<dbReference type="GO" id="GO:0005525">
    <property type="term" value="F:GTP binding"/>
    <property type="evidence" value="ECO:0007669"/>
    <property type="project" value="UniProtKB-KW"/>
</dbReference>
<dbReference type="GO" id="GO:0016020">
    <property type="term" value="C:membrane"/>
    <property type="evidence" value="ECO:0007669"/>
    <property type="project" value="TreeGrafter"/>
</dbReference>
<dbReference type="GO" id="GO:0006897">
    <property type="term" value="P:endocytosis"/>
    <property type="evidence" value="ECO:0007669"/>
    <property type="project" value="TreeGrafter"/>
</dbReference>
<dbReference type="InterPro" id="IPR019762">
    <property type="entry name" value="Dynamin_GTPase_CS"/>
</dbReference>
<dbReference type="PRINTS" id="PR00195">
    <property type="entry name" value="DYNAMIN"/>
</dbReference>
<dbReference type="PANTHER" id="PTHR11566">
    <property type="entry name" value="DYNAMIN"/>
    <property type="match status" value="1"/>
</dbReference>
<dbReference type="AlphaFoldDB" id="A0A1W0XDM2"/>
<comment type="similarity">
    <text evidence="3">Belongs to the TRAFAC class dynamin-like GTPase superfamily. Dynamin/Fzo/YdjA family.</text>
</comment>
<comment type="caution">
    <text evidence="7">The sequence shown here is derived from an EMBL/GenBank/DDBJ whole genome shotgun (WGS) entry which is preliminary data.</text>
</comment>
<dbReference type="GO" id="GO:0005739">
    <property type="term" value="C:mitochondrion"/>
    <property type="evidence" value="ECO:0007669"/>
    <property type="project" value="TreeGrafter"/>
</dbReference>
<feature type="domain" description="GED" evidence="5">
    <location>
        <begin position="555"/>
        <end position="646"/>
    </location>
</feature>
<feature type="coiled-coil region" evidence="4">
    <location>
        <begin position="230"/>
        <end position="296"/>
    </location>
</feature>
<name>A0A1W0XDM2_HYPEX</name>
<dbReference type="InterPro" id="IPR001401">
    <property type="entry name" value="Dynamin_GTPase"/>
</dbReference>
<evidence type="ECO:0000259" key="6">
    <source>
        <dbReference type="PROSITE" id="PS51718"/>
    </source>
</evidence>
<dbReference type="Proteomes" id="UP000192578">
    <property type="component" value="Unassembled WGS sequence"/>
</dbReference>
<reference evidence="8" key="1">
    <citation type="submission" date="2017-01" db="EMBL/GenBank/DDBJ databases">
        <title>Comparative genomics of anhydrobiosis in the tardigrade Hypsibius dujardini.</title>
        <authorList>
            <person name="Yoshida Y."/>
            <person name="Koutsovoulos G."/>
            <person name="Laetsch D."/>
            <person name="Stevens L."/>
            <person name="Kumar S."/>
            <person name="Horikawa D."/>
            <person name="Ishino K."/>
            <person name="Komine S."/>
            <person name="Tomita M."/>
            <person name="Blaxter M."/>
            <person name="Arakawa K."/>
        </authorList>
    </citation>
    <scope>NUCLEOTIDE SEQUENCE [LARGE SCALE GENOMIC DNA]</scope>
    <source>
        <strain evidence="8">Z151</strain>
    </source>
</reference>
<organism evidence="7 8">
    <name type="scientific">Hypsibius exemplaris</name>
    <name type="common">Freshwater tardigrade</name>
    <dbReference type="NCBI Taxonomy" id="2072580"/>
    <lineage>
        <taxon>Eukaryota</taxon>
        <taxon>Metazoa</taxon>
        <taxon>Ecdysozoa</taxon>
        <taxon>Tardigrada</taxon>
        <taxon>Eutardigrada</taxon>
        <taxon>Parachela</taxon>
        <taxon>Hypsibioidea</taxon>
        <taxon>Hypsibiidae</taxon>
        <taxon>Hypsibius</taxon>
    </lineage>
</organism>